<dbReference type="GO" id="GO:0010468">
    <property type="term" value="P:regulation of gene expression"/>
    <property type="evidence" value="ECO:0007669"/>
    <property type="project" value="UniProtKB-ARBA"/>
</dbReference>
<dbReference type="EMBL" id="LBMM01000867">
    <property type="protein sequence ID" value="KMQ97334.1"/>
    <property type="molecule type" value="Genomic_DNA"/>
</dbReference>
<name>A0A0J7L4B4_LASNI</name>
<organism evidence="8 9">
    <name type="scientific">Lasius niger</name>
    <name type="common">Black garden ant</name>
    <dbReference type="NCBI Taxonomy" id="67767"/>
    <lineage>
        <taxon>Eukaryota</taxon>
        <taxon>Metazoa</taxon>
        <taxon>Ecdysozoa</taxon>
        <taxon>Arthropoda</taxon>
        <taxon>Hexapoda</taxon>
        <taxon>Insecta</taxon>
        <taxon>Pterygota</taxon>
        <taxon>Neoptera</taxon>
        <taxon>Endopterygota</taxon>
        <taxon>Hymenoptera</taxon>
        <taxon>Apocrita</taxon>
        <taxon>Aculeata</taxon>
        <taxon>Formicoidea</taxon>
        <taxon>Formicidae</taxon>
        <taxon>Formicinae</taxon>
        <taxon>Lasius</taxon>
        <taxon>Lasius</taxon>
    </lineage>
</organism>
<dbReference type="GO" id="GO:0005634">
    <property type="term" value="C:nucleus"/>
    <property type="evidence" value="ECO:0007669"/>
    <property type="project" value="UniProtKB-SubCell"/>
</dbReference>
<feature type="compositionally biased region" description="Basic residues" evidence="6">
    <location>
        <begin position="99"/>
        <end position="119"/>
    </location>
</feature>
<dbReference type="InterPro" id="IPR050390">
    <property type="entry name" value="C5-Methyltransferase"/>
</dbReference>
<dbReference type="InterPro" id="IPR011011">
    <property type="entry name" value="Znf_FYVE_PHD"/>
</dbReference>
<keyword evidence="8" id="KW-0808">Transferase</keyword>
<dbReference type="PaxDb" id="67767-A0A0J7L4B4"/>
<dbReference type="Gene3D" id="2.30.30.140">
    <property type="match status" value="1"/>
</dbReference>
<evidence type="ECO:0000259" key="7">
    <source>
        <dbReference type="PROSITE" id="PS51533"/>
    </source>
</evidence>
<feature type="domain" description="PHD-type" evidence="7">
    <location>
        <begin position="986"/>
        <end position="1138"/>
    </location>
</feature>
<evidence type="ECO:0000256" key="1">
    <source>
        <dbReference type="ARBA" id="ARBA00004123"/>
    </source>
</evidence>
<feature type="compositionally biased region" description="Polar residues" evidence="6">
    <location>
        <begin position="348"/>
        <end position="360"/>
    </location>
</feature>
<keyword evidence="8" id="KW-0489">Methyltransferase</keyword>
<feature type="region of interest" description="Disordered" evidence="6">
    <location>
        <begin position="99"/>
        <end position="214"/>
    </location>
</feature>
<feature type="compositionally biased region" description="Basic and acidic residues" evidence="6">
    <location>
        <begin position="120"/>
        <end position="129"/>
    </location>
</feature>
<dbReference type="Proteomes" id="UP000036403">
    <property type="component" value="Unassembled WGS sequence"/>
</dbReference>
<evidence type="ECO:0000313" key="8">
    <source>
        <dbReference type="EMBL" id="KMQ97334.1"/>
    </source>
</evidence>
<dbReference type="Gene3D" id="3.40.50.150">
    <property type="entry name" value="Vaccinia Virus protein VP39"/>
    <property type="match status" value="2"/>
</dbReference>
<dbReference type="PROSITE" id="PS51533">
    <property type="entry name" value="ADD"/>
    <property type="match status" value="1"/>
</dbReference>
<dbReference type="CDD" id="cd11725">
    <property type="entry name" value="ADDz_Dnmt3"/>
    <property type="match status" value="1"/>
</dbReference>
<evidence type="ECO:0000256" key="3">
    <source>
        <dbReference type="ARBA" id="ARBA00022771"/>
    </source>
</evidence>
<comment type="subcellular location">
    <subcellularLocation>
        <location evidence="1">Nucleus</location>
    </subcellularLocation>
</comment>
<dbReference type="SUPFAM" id="SSF63748">
    <property type="entry name" value="Tudor/PWWP/MBT"/>
    <property type="match status" value="1"/>
</dbReference>
<evidence type="ECO:0000313" key="9">
    <source>
        <dbReference type="Proteomes" id="UP000036403"/>
    </source>
</evidence>
<dbReference type="OrthoDB" id="641149at2759"/>
<evidence type="ECO:0000256" key="2">
    <source>
        <dbReference type="ARBA" id="ARBA00022723"/>
    </source>
</evidence>
<evidence type="ECO:0000256" key="4">
    <source>
        <dbReference type="ARBA" id="ARBA00022833"/>
    </source>
</evidence>
<dbReference type="InterPro" id="IPR025766">
    <property type="entry name" value="ADD"/>
</dbReference>
<feature type="region of interest" description="Disordered" evidence="6">
    <location>
        <begin position="296"/>
        <end position="378"/>
    </location>
</feature>
<dbReference type="PANTHER" id="PTHR23068:SF25">
    <property type="entry name" value="DNA (CYTOSINE-5)-METHYLTRANSFERASE DRM2"/>
    <property type="match status" value="1"/>
</dbReference>
<gene>
    <name evidence="8" type="ORF">RF55_2340</name>
</gene>
<dbReference type="GO" id="GO:0008270">
    <property type="term" value="F:zinc ion binding"/>
    <property type="evidence" value="ECO:0007669"/>
    <property type="project" value="UniProtKB-KW"/>
</dbReference>
<reference evidence="8 9" key="1">
    <citation type="submission" date="2015-04" db="EMBL/GenBank/DDBJ databases">
        <title>Lasius niger genome sequencing.</title>
        <authorList>
            <person name="Konorov E.A."/>
            <person name="Nikitin M.A."/>
            <person name="Kirill M.V."/>
            <person name="Chang P."/>
        </authorList>
    </citation>
    <scope>NUCLEOTIDE SEQUENCE [LARGE SCALE GENOMIC DNA]</scope>
    <source>
        <tissue evidence="8">Whole</tissue>
    </source>
</reference>
<keyword evidence="4" id="KW-0862">Zinc</keyword>
<keyword evidence="9" id="KW-1185">Reference proteome</keyword>
<feature type="non-terminal residue" evidence="8">
    <location>
        <position position="1"/>
    </location>
</feature>
<sequence>KYQDLDRVKRRSSRSHKIVSAWSIVCAIELGLLQKSSLKDVTIASYLDLDFLRTTKNAQRSSDLETNNREDVVSDRTSASIFGGSWPFIDPARITRITSRKSVRKRSKKRRWSTRRQRKPNVDRARWDINDATTNLSIKRAVSSSSSSRESRRQSLGVSNGGPKGLSGNNFSLTQLHARWSDRDEDENRERLSGSYGSADDDEGVSRAMSETSSGEIAQIDYSGAGYSRFYTPSYQKKESQNRTELSEYPDYFSNVLHIDDNNTEDDDFDTTSHWDIYNTRSMKFAKFTKNVSREINTRTPVKNGNTLGSKGKRSSRKKSRHLRSSENHFETLKKRRNKLARQKKESGNTVTNSDYNLSRISRDLEENSPECKSDSRGGFAVDTRDTAKIVHERCDCNARRHSYNFTNAACACKRNLKSTATAIMRDIQAHIRSAEIAKNVENIWNFTISADNLGEKPGDKDLNRDISMEYDWIGLEDNGEFNNGEISSQESKQSFDPANADLTESFINISMQRRRRNRRLNRCTIDCKFVDRTETAYRSVFHECIDFDSPVATSSLKINMDESWRSEDNDSDVEMIHSSWRRSVSFTEECDALKNELAGALLLARKIISDDLTKGENYDDEHETLASTCYKYHETTDADAAINRDTSLHDSCSDEEDAKFVNQHDKTKNIITYKKKGRNIWRLSSMDRFVKNRNDNVKVRVTRNKKVDSTVRLIRRDPDDKGTDLEYDSDKKEYVPRRITRALVKTSKENHAGKLIWGYCSGWWPALIVDAEHVGMAPISGKLWVYWVGESQISLMLRQRFDCTLTKPYYYWIRRNITAFESLDDLIFYPYPKNIQERLDTLREKNAKATERYISSQRSSPETSPTKKQVIEKYKDTNTSWKQIEDERLPLQNQNPGVIAWAKIAGHCWWPGCPTDNWTLDNVFEYFSSMNNIHVPYNQLQVSDSNKIYDKYSDEIVKKINEFKSKPNVDAERKSDIKTSDALRRVISGECAMEKLCLKCLRFPKDGMEEHPFFIGALCKECSSNVFFIGITTVVLFQHGFKPCMFVHGNDGKCFYCTVCAATGTVLICDADDCPRVYCTACLKFLICPKSYDDMLLEDPWKCFLCRDESKQLANMLLRPRLDWKEKFSGMFRTASNLASNDVNFVNYKKEKRPIRVLSLFDGLSTDSKGTGILFFEYCRIKKLMRKANKNRHLFWLYENVASMPSEYRLEINKHLGQEPDVIDAADFSPQHRLRLYWHNFPFNPYMPLFQNQQDVQDKLTPNLNRKALCKKLRTVTCRTGSLLQGKAEAKPIMMKGESDKLWITELEEIFGFPRHYTDVKNLSATNRQKLLGKSWSVQTLTAILRPLCFYFKCNEDEMSNNSALHGDILTPYRGKHF</sequence>
<dbReference type="SUPFAM" id="SSF57903">
    <property type="entry name" value="FYVE/PHD zinc finger"/>
    <property type="match status" value="1"/>
</dbReference>
<dbReference type="GO" id="GO:0008168">
    <property type="term" value="F:methyltransferase activity"/>
    <property type="evidence" value="ECO:0007669"/>
    <property type="project" value="UniProtKB-KW"/>
</dbReference>
<feature type="compositionally biased region" description="Basic and acidic residues" evidence="6">
    <location>
        <begin position="179"/>
        <end position="192"/>
    </location>
</feature>
<evidence type="ECO:0000256" key="6">
    <source>
        <dbReference type="SAM" id="MobiDB-lite"/>
    </source>
</evidence>
<dbReference type="PANTHER" id="PTHR23068">
    <property type="entry name" value="DNA CYTOSINE-5- -METHYLTRANSFERASE 3-RELATED"/>
    <property type="match status" value="1"/>
</dbReference>
<accession>A0A0J7L4B4</accession>
<dbReference type="Pfam" id="PF21255">
    <property type="entry name" value="DNMT3_ADD_GATA1-like"/>
    <property type="match status" value="1"/>
</dbReference>
<dbReference type="SUPFAM" id="SSF53335">
    <property type="entry name" value="S-adenosyl-L-methionine-dependent methyltransferases"/>
    <property type="match status" value="1"/>
</dbReference>
<dbReference type="Gene3D" id="3.30.40.10">
    <property type="entry name" value="Zinc/RING finger domain, C3HC4 (zinc finger)"/>
    <property type="match status" value="1"/>
</dbReference>
<keyword evidence="3" id="KW-0863">Zinc-finger</keyword>
<dbReference type="STRING" id="67767.A0A0J7L4B4"/>
<dbReference type="InterPro" id="IPR049554">
    <property type="entry name" value="DNMT3_ADD_PHD"/>
</dbReference>
<feature type="compositionally biased region" description="Basic and acidic residues" evidence="6">
    <location>
        <begin position="361"/>
        <end position="376"/>
    </location>
</feature>
<dbReference type="InterPro" id="IPR013083">
    <property type="entry name" value="Znf_RING/FYVE/PHD"/>
</dbReference>
<keyword evidence="2" id="KW-0479">Metal-binding</keyword>
<dbReference type="InterPro" id="IPR029063">
    <property type="entry name" value="SAM-dependent_MTases_sf"/>
</dbReference>
<feature type="compositionally biased region" description="Polar residues" evidence="6">
    <location>
        <begin position="298"/>
        <end position="307"/>
    </location>
</feature>
<feature type="compositionally biased region" description="Basic residues" evidence="6">
    <location>
        <begin position="311"/>
        <end position="323"/>
    </location>
</feature>
<protein>
    <submittedName>
        <fullName evidence="8">Dna cytosine-5-methyltransferase 3a</fullName>
    </submittedName>
</protein>
<proteinExistence type="predicted"/>
<feature type="compositionally biased region" description="Basic and acidic residues" evidence="6">
    <location>
        <begin position="324"/>
        <end position="333"/>
    </location>
</feature>
<comment type="caution">
    <text evidence="8">The sequence shown here is derived from an EMBL/GenBank/DDBJ whole genome shotgun (WGS) entry which is preliminary data.</text>
</comment>
<dbReference type="GO" id="GO:0032259">
    <property type="term" value="P:methylation"/>
    <property type="evidence" value="ECO:0007669"/>
    <property type="project" value="UniProtKB-KW"/>
</dbReference>
<keyword evidence="5" id="KW-0539">Nucleus</keyword>
<evidence type="ECO:0000256" key="5">
    <source>
        <dbReference type="ARBA" id="ARBA00023242"/>
    </source>
</evidence>